<accession>A0A5N6S2U5</accession>
<keyword evidence="2" id="KW-1185">Reference proteome</keyword>
<comment type="caution">
    <text evidence="1">The sequence shown here is derived from an EMBL/GenBank/DDBJ whole genome shotgun (WGS) entry which is preliminary data.</text>
</comment>
<evidence type="ECO:0000313" key="2">
    <source>
        <dbReference type="Proteomes" id="UP000325415"/>
    </source>
</evidence>
<dbReference type="AlphaFoldDB" id="A0A5N6S2U5"/>
<organism evidence="1 2">
    <name type="scientific">Bifidobacterium tibiigranuli</name>
    <dbReference type="NCBI Taxonomy" id="2172043"/>
    <lineage>
        <taxon>Bacteria</taxon>
        <taxon>Bacillati</taxon>
        <taxon>Actinomycetota</taxon>
        <taxon>Actinomycetes</taxon>
        <taxon>Bifidobacteriales</taxon>
        <taxon>Bifidobacteriaceae</taxon>
        <taxon>Bifidobacterium</taxon>
    </lineage>
</organism>
<gene>
    <name evidence="1" type="ORF">DDE84_04365</name>
</gene>
<protein>
    <recommendedName>
        <fullName evidence="3">DUF4258 domain-containing protein</fullName>
    </recommendedName>
</protein>
<evidence type="ECO:0000313" key="1">
    <source>
        <dbReference type="EMBL" id="KAE8128855.1"/>
    </source>
</evidence>
<dbReference type="OrthoDB" id="3237510at2"/>
<proteinExistence type="predicted"/>
<reference evidence="1 2" key="1">
    <citation type="submission" date="2018-04" db="EMBL/GenBank/DDBJ databases">
        <authorList>
            <person name="Eckel V.P."/>
            <person name="Vogel R.F."/>
        </authorList>
    </citation>
    <scope>NUCLEOTIDE SEQUENCE [LARGE SCALE GENOMIC DNA]</scope>
    <source>
        <strain evidence="2">TMW 2.1764</strain>
    </source>
</reference>
<evidence type="ECO:0008006" key="3">
    <source>
        <dbReference type="Google" id="ProtNLM"/>
    </source>
</evidence>
<dbReference type="Proteomes" id="UP000325415">
    <property type="component" value="Unassembled WGS sequence"/>
</dbReference>
<dbReference type="RefSeq" id="WP_024463927.1">
    <property type="nucleotide sequence ID" value="NZ_JAKVOD010000001.1"/>
</dbReference>
<dbReference type="EMBL" id="QDAG01000004">
    <property type="protein sequence ID" value="KAE8128855.1"/>
    <property type="molecule type" value="Genomic_DNA"/>
</dbReference>
<dbReference type="GeneID" id="78126919"/>
<name>A0A5N6S2U5_9BIFI</name>
<sequence>MSIRFEDSSRRHFAEDRLDEAMVRAAMARPVWAALLDTSDPGTPEVRRRPPVVLLVCRRHSGALDDDLIEVLVHKVGPDMVVFHVMHLSDLWRGYWMARR</sequence>